<reference evidence="2 3" key="1">
    <citation type="submission" date="2016-04" db="EMBL/GenBank/DDBJ databases">
        <title>ATOL: Assembling a taxonomically balanced genome-scale reconstruction of the evolutionary history of the Enterobacteriaceae.</title>
        <authorList>
            <person name="Plunkett G.III."/>
            <person name="Neeno-Eckwall E.C."/>
            <person name="Glasner J.D."/>
            <person name="Perna N.T."/>
        </authorList>
    </citation>
    <scope>NUCLEOTIDE SEQUENCE [LARGE SCALE GENOMIC DNA]</scope>
    <source>
        <strain evidence="2 3">ATCC 35613</strain>
    </source>
</reference>
<evidence type="ECO:0000256" key="1">
    <source>
        <dbReference type="SAM" id="Phobius"/>
    </source>
</evidence>
<evidence type="ECO:0000313" key="2">
    <source>
        <dbReference type="EMBL" id="OAT48748.1"/>
    </source>
</evidence>
<evidence type="ECO:0000313" key="3">
    <source>
        <dbReference type="Proteomes" id="UP000078224"/>
    </source>
</evidence>
<keyword evidence="3" id="KW-1185">Reference proteome</keyword>
<comment type="caution">
    <text evidence="2">The sequence shown here is derived from an EMBL/GenBank/DDBJ whole genome shotgun (WGS) entry which is preliminary data.</text>
</comment>
<keyword evidence="1" id="KW-1133">Transmembrane helix</keyword>
<keyword evidence="1" id="KW-0472">Membrane</keyword>
<name>A0A1B7JLF7_9GAMM</name>
<dbReference type="PATRIC" id="fig|1354272.4.peg.3317"/>
<dbReference type="EMBL" id="LXEW01000046">
    <property type="protein sequence ID" value="OAT48748.1"/>
    <property type="molecule type" value="Genomic_DNA"/>
</dbReference>
<organism evidence="2 3">
    <name type="scientific">Providencia heimbachae ATCC 35613</name>
    <dbReference type="NCBI Taxonomy" id="1354272"/>
    <lineage>
        <taxon>Bacteria</taxon>
        <taxon>Pseudomonadati</taxon>
        <taxon>Pseudomonadota</taxon>
        <taxon>Gammaproteobacteria</taxon>
        <taxon>Enterobacterales</taxon>
        <taxon>Morganellaceae</taxon>
        <taxon>Providencia</taxon>
    </lineage>
</organism>
<protein>
    <submittedName>
        <fullName evidence="2">Uncharacterized protein</fullName>
    </submittedName>
</protein>
<accession>A0A1B7JLF7</accession>
<proteinExistence type="predicted"/>
<dbReference type="AlphaFoldDB" id="A0A1B7JLF7"/>
<gene>
    <name evidence="2" type="ORF">M998_3249</name>
</gene>
<keyword evidence="1" id="KW-0812">Transmembrane</keyword>
<dbReference type="Proteomes" id="UP000078224">
    <property type="component" value="Unassembled WGS sequence"/>
</dbReference>
<feature type="transmembrane region" description="Helical" evidence="1">
    <location>
        <begin position="20"/>
        <end position="39"/>
    </location>
</feature>
<sequence>MEPFLINTKNYHQSGIFDVILVKIIFTFFDVPHTLILAMKSMINIKIKIKQKYIKIQSIK</sequence>